<dbReference type="RefSeq" id="WP_114207733.1">
    <property type="nucleotide sequence ID" value="NZ_CP030840.1"/>
</dbReference>
<name>A0A2Z5G070_9BACT</name>
<proteinExistence type="predicted"/>
<protein>
    <submittedName>
        <fullName evidence="1">Uncharacterized protein</fullName>
    </submittedName>
</protein>
<dbReference type="EMBL" id="CP030840">
    <property type="protein sequence ID" value="AXC12551.1"/>
    <property type="molecule type" value="Genomic_DNA"/>
</dbReference>
<keyword evidence="2" id="KW-1185">Reference proteome</keyword>
<evidence type="ECO:0000313" key="2">
    <source>
        <dbReference type="Proteomes" id="UP000253606"/>
    </source>
</evidence>
<dbReference type="OrthoDB" id="120883at2"/>
<dbReference type="Proteomes" id="UP000253606">
    <property type="component" value="Chromosome"/>
</dbReference>
<gene>
    <name evidence="1" type="ORF">ACPOL_3258</name>
</gene>
<organism evidence="1 2">
    <name type="scientific">Acidisarcina polymorpha</name>
    <dbReference type="NCBI Taxonomy" id="2211140"/>
    <lineage>
        <taxon>Bacteria</taxon>
        <taxon>Pseudomonadati</taxon>
        <taxon>Acidobacteriota</taxon>
        <taxon>Terriglobia</taxon>
        <taxon>Terriglobales</taxon>
        <taxon>Acidobacteriaceae</taxon>
        <taxon>Acidisarcina</taxon>
    </lineage>
</organism>
<reference evidence="1 2" key="1">
    <citation type="journal article" date="2018" name="Front. Microbiol.">
        <title>Hydrolytic Capabilities as a Key to Environmental Success: Chitinolytic and Cellulolytic Acidobacteria From Acidic Sub-arctic Soils and Boreal Peatlands.</title>
        <authorList>
            <person name="Belova S.E."/>
            <person name="Ravin N.V."/>
            <person name="Pankratov T.A."/>
            <person name="Rakitin A.L."/>
            <person name="Ivanova A.A."/>
            <person name="Beletsky A.V."/>
            <person name="Mardanov A.V."/>
            <person name="Sinninghe Damste J.S."/>
            <person name="Dedysh S.N."/>
        </authorList>
    </citation>
    <scope>NUCLEOTIDE SEQUENCE [LARGE SCALE GENOMIC DNA]</scope>
    <source>
        <strain evidence="1 2">SBC82</strain>
    </source>
</reference>
<accession>A0A2Z5G070</accession>
<dbReference type="AlphaFoldDB" id="A0A2Z5G070"/>
<evidence type="ECO:0000313" key="1">
    <source>
        <dbReference type="EMBL" id="AXC12551.1"/>
    </source>
</evidence>
<sequence length="87" mass="9736">MIAELQMLEEWIPEQMEPGMLFVLENAGTMGEAANPYWAVLSCPICGALGLITRRQYAGSESMICGSQQCSAEYYLHEGAIEYRRVQ</sequence>
<dbReference type="KEGG" id="abas:ACPOL_3258"/>